<dbReference type="Pfam" id="PF00484">
    <property type="entry name" value="Pro_CA"/>
    <property type="match status" value="1"/>
</dbReference>
<evidence type="ECO:0000256" key="3">
    <source>
        <dbReference type="ARBA" id="ARBA00022723"/>
    </source>
</evidence>
<feature type="binding site" evidence="7">
    <location>
        <position position="93"/>
    </location>
    <ligand>
        <name>Zn(2+)</name>
        <dbReference type="ChEBI" id="CHEBI:29105"/>
    </ligand>
</feature>
<dbReference type="GO" id="GO:0004089">
    <property type="term" value="F:carbonate dehydratase activity"/>
    <property type="evidence" value="ECO:0007669"/>
    <property type="project" value="UniProtKB-UniRule"/>
</dbReference>
<comment type="catalytic activity">
    <reaction evidence="6 8">
        <text>hydrogencarbonate + H(+) = CO2 + H2O</text>
        <dbReference type="Rhea" id="RHEA:10748"/>
        <dbReference type="ChEBI" id="CHEBI:15377"/>
        <dbReference type="ChEBI" id="CHEBI:15378"/>
        <dbReference type="ChEBI" id="CHEBI:16526"/>
        <dbReference type="ChEBI" id="CHEBI:17544"/>
        <dbReference type="EC" id="4.2.1.1"/>
    </reaction>
</comment>
<keyword evidence="4 7" id="KW-0862">Zinc</keyword>
<dbReference type="GO" id="GO:0005737">
    <property type="term" value="C:cytoplasm"/>
    <property type="evidence" value="ECO:0007669"/>
    <property type="project" value="TreeGrafter"/>
</dbReference>
<reference evidence="9" key="2">
    <citation type="submission" date="2023-01" db="EMBL/GenBank/DDBJ databases">
        <authorList>
            <person name="Petersen C."/>
        </authorList>
    </citation>
    <scope>NUCLEOTIDE SEQUENCE</scope>
    <source>
        <strain evidence="9">IBT 17514</strain>
    </source>
</reference>
<comment type="caution">
    <text evidence="9">The sequence shown here is derived from an EMBL/GenBank/DDBJ whole genome shotgun (WGS) entry which is preliminary data.</text>
</comment>
<reference evidence="9" key="1">
    <citation type="journal article" date="2023" name="IMA Fungus">
        <title>Comparative genomic study of the Penicillium genus elucidates a diverse pangenome and 15 lateral gene transfer events.</title>
        <authorList>
            <person name="Petersen C."/>
            <person name="Sorensen T."/>
            <person name="Nielsen M.R."/>
            <person name="Sondergaard T.E."/>
            <person name="Sorensen J.L."/>
            <person name="Fitzpatrick D.A."/>
            <person name="Frisvad J.C."/>
            <person name="Nielsen K.L."/>
        </authorList>
    </citation>
    <scope>NUCLEOTIDE SEQUENCE</scope>
    <source>
        <strain evidence="9">IBT 17514</strain>
    </source>
</reference>
<dbReference type="SMART" id="SM00947">
    <property type="entry name" value="Pro_CA"/>
    <property type="match status" value="1"/>
</dbReference>
<evidence type="ECO:0000313" key="9">
    <source>
        <dbReference type="EMBL" id="KAJ5710027.1"/>
    </source>
</evidence>
<evidence type="ECO:0000256" key="6">
    <source>
        <dbReference type="ARBA" id="ARBA00048348"/>
    </source>
</evidence>
<evidence type="ECO:0000256" key="7">
    <source>
        <dbReference type="PIRSR" id="PIRSR601765-1"/>
    </source>
</evidence>
<dbReference type="GO" id="GO:0008270">
    <property type="term" value="F:zinc ion binding"/>
    <property type="evidence" value="ECO:0007669"/>
    <property type="project" value="UniProtKB-UniRule"/>
</dbReference>
<dbReference type="InterPro" id="IPR036874">
    <property type="entry name" value="Carbonic_anhydrase_sf"/>
</dbReference>
<keyword evidence="5 8" id="KW-0456">Lyase</keyword>
<gene>
    <name evidence="9" type="ORF">N7493_009619</name>
</gene>
<evidence type="ECO:0000256" key="8">
    <source>
        <dbReference type="RuleBase" id="RU003956"/>
    </source>
</evidence>
<proteinExistence type="inferred from homology"/>
<feature type="binding site" evidence="7">
    <location>
        <position position="36"/>
    </location>
    <ligand>
        <name>Zn(2+)</name>
        <dbReference type="ChEBI" id="CHEBI:29105"/>
    </ligand>
</feature>
<feature type="binding site" evidence="7">
    <location>
        <position position="90"/>
    </location>
    <ligand>
        <name>Zn(2+)</name>
        <dbReference type="ChEBI" id="CHEBI:29105"/>
    </ligand>
</feature>
<comment type="similarity">
    <text evidence="1 8">Belongs to the beta-class carbonic anhydrase family.</text>
</comment>
<keyword evidence="3 7" id="KW-0479">Metal-binding</keyword>
<sequence>MGKSRFGKFEAAPLSSDFIPSLREPTQQILWIGCSDSGFQETTILDLLPDEMMVHRNIGNMLIEGDLSSETAVKYAVSVLGVRHIVVCGHYGCQIVKAASREGLQGPWQSKLDSLHSANKHTIEQLPEEEHDRTFVKLNVLDQLRSLRQFPEVVDAAKSGSLQLHGIVYDTHTGEASRLVEEPECRI</sequence>
<comment type="function">
    <text evidence="8">Reversible hydration of carbon dioxide.</text>
</comment>
<dbReference type="EMBL" id="JAQJAN010000017">
    <property type="protein sequence ID" value="KAJ5710027.1"/>
    <property type="molecule type" value="Genomic_DNA"/>
</dbReference>
<protein>
    <recommendedName>
        <fullName evidence="2 8">Carbonic anhydrase</fullName>
        <ecNumber evidence="2 8">4.2.1.1</ecNumber>
    </recommendedName>
    <alternativeName>
        <fullName evidence="8">Carbonate dehydratase</fullName>
    </alternativeName>
</protein>
<dbReference type="EC" id="4.2.1.1" evidence="2 8"/>
<dbReference type="PANTHER" id="PTHR11002">
    <property type="entry name" value="CARBONIC ANHYDRASE"/>
    <property type="match status" value="1"/>
</dbReference>
<name>A0AAD6HEI9_9EURO</name>
<dbReference type="InterPro" id="IPR001765">
    <property type="entry name" value="Carbonic_anhydrase"/>
</dbReference>
<dbReference type="Proteomes" id="UP001215712">
    <property type="component" value="Unassembled WGS sequence"/>
</dbReference>
<dbReference type="Gene3D" id="3.40.1050.10">
    <property type="entry name" value="Carbonic anhydrase"/>
    <property type="match status" value="1"/>
</dbReference>
<dbReference type="AlphaFoldDB" id="A0AAD6HEI9"/>
<organism evidence="9 10">
    <name type="scientific">Penicillium malachiteum</name>
    <dbReference type="NCBI Taxonomy" id="1324776"/>
    <lineage>
        <taxon>Eukaryota</taxon>
        <taxon>Fungi</taxon>
        <taxon>Dikarya</taxon>
        <taxon>Ascomycota</taxon>
        <taxon>Pezizomycotina</taxon>
        <taxon>Eurotiomycetes</taxon>
        <taxon>Eurotiomycetidae</taxon>
        <taxon>Eurotiales</taxon>
        <taxon>Aspergillaceae</taxon>
        <taxon>Penicillium</taxon>
    </lineage>
</organism>
<evidence type="ECO:0000256" key="4">
    <source>
        <dbReference type="ARBA" id="ARBA00022833"/>
    </source>
</evidence>
<comment type="cofactor">
    <cofactor evidence="7">
        <name>Zn(2+)</name>
        <dbReference type="ChEBI" id="CHEBI:29105"/>
    </cofactor>
    <text evidence="7">Binds 1 zinc ion per subunit.</text>
</comment>
<keyword evidence="10" id="KW-1185">Reference proteome</keyword>
<evidence type="ECO:0000256" key="1">
    <source>
        <dbReference type="ARBA" id="ARBA00006217"/>
    </source>
</evidence>
<dbReference type="GO" id="GO:0034599">
    <property type="term" value="P:cellular response to oxidative stress"/>
    <property type="evidence" value="ECO:0007669"/>
    <property type="project" value="TreeGrafter"/>
</dbReference>
<evidence type="ECO:0000313" key="10">
    <source>
        <dbReference type="Proteomes" id="UP001215712"/>
    </source>
</evidence>
<dbReference type="SUPFAM" id="SSF53056">
    <property type="entry name" value="beta-carbonic anhydrase, cab"/>
    <property type="match status" value="1"/>
</dbReference>
<feature type="binding site" evidence="7">
    <location>
        <position position="34"/>
    </location>
    <ligand>
        <name>Zn(2+)</name>
        <dbReference type="ChEBI" id="CHEBI:29105"/>
    </ligand>
</feature>
<accession>A0AAD6HEI9</accession>
<evidence type="ECO:0000256" key="5">
    <source>
        <dbReference type="ARBA" id="ARBA00023239"/>
    </source>
</evidence>
<dbReference type="GO" id="GO:0071244">
    <property type="term" value="P:cellular response to carbon dioxide"/>
    <property type="evidence" value="ECO:0007669"/>
    <property type="project" value="TreeGrafter"/>
</dbReference>
<dbReference type="PANTHER" id="PTHR11002:SF76">
    <property type="entry name" value="CARBONIC ANHYDRASE"/>
    <property type="match status" value="1"/>
</dbReference>
<evidence type="ECO:0000256" key="2">
    <source>
        <dbReference type="ARBA" id="ARBA00012925"/>
    </source>
</evidence>